<dbReference type="STRING" id="69004.A0A182PZJ0"/>
<dbReference type="SUPFAM" id="SSF50494">
    <property type="entry name" value="Trypsin-like serine proteases"/>
    <property type="match status" value="2"/>
</dbReference>
<dbReference type="PANTHER" id="PTHR24258:SF129">
    <property type="entry name" value="LP15124P-RELATED"/>
    <property type="match status" value="1"/>
</dbReference>
<dbReference type="EnsemblMetazoa" id="AFAF000104-RA">
    <property type="protein sequence ID" value="AFAF000104-PA"/>
    <property type="gene ID" value="AFAF000104"/>
</dbReference>
<feature type="domain" description="Peptidase S1" evidence="3">
    <location>
        <begin position="25"/>
        <end position="214"/>
    </location>
</feature>
<comment type="similarity">
    <text evidence="2">Belongs to the peptidase S1 family. CLIP subfamily.</text>
</comment>
<organism evidence="4 5">
    <name type="scientific">Anopheles farauti</name>
    <dbReference type="NCBI Taxonomy" id="69004"/>
    <lineage>
        <taxon>Eukaryota</taxon>
        <taxon>Metazoa</taxon>
        <taxon>Ecdysozoa</taxon>
        <taxon>Arthropoda</taxon>
        <taxon>Hexapoda</taxon>
        <taxon>Insecta</taxon>
        <taxon>Pterygota</taxon>
        <taxon>Neoptera</taxon>
        <taxon>Endopterygota</taxon>
        <taxon>Diptera</taxon>
        <taxon>Nematocera</taxon>
        <taxon>Culicoidea</taxon>
        <taxon>Culicidae</taxon>
        <taxon>Anophelinae</taxon>
        <taxon>Anopheles</taxon>
    </lineage>
</organism>
<dbReference type="GO" id="GO:0006508">
    <property type="term" value="P:proteolysis"/>
    <property type="evidence" value="ECO:0007669"/>
    <property type="project" value="InterPro"/>
</dbReference>
<protein>
    <recommendedName>
        <fullName evidence="3">Peptidase S1 domain-containing protein</fullName>
    </recommendedName>
</protein>
<dbReference type="PANTHER" id="PTHR24258">
    <property type="entry name" value="SERINE PROTEASE-RELATED"/>
    <property type="match status" value="1"/>
</dbReference>
<keyword evidence="5" id="KW-1185">Reference proteome</keyword>
<evidence type="ECO:0000256" key="1">
    <source>
        <dbReference type="ARBA" id="ARBA00023157"/>
    </source>
</evidence>
<dbReference type="Pfam" id="PF00089">
    <property type="entry name" value="Trypsin"/>
    <property type="match status" value="1"/>
</dbReference>
<evidence type="ECO:0000313" key="5">
    <source>
        <dbReference type="Proteomes" id="UP000075886"/>
    </source>
</evidence>
<reference evidence="4" key="2">
    <citation type="submission" date="2020-05" db="UniProtKB">
        <authorList>
            <consortium name="EnsemblMetazoa"/>
        </authorList>
    </citation>
    <scope>IDENTIFICATION</scope>
    <source>
        <strain evidence="4">FAR1</strain>
    </source>
</reference>
<reference evidence="5" key="1">
    <citation type="submission" date="2014-01" db="EMBL/GenBank/DDBJ databases">
        <title>The Genome Sequence of Anopheles farauti FAR1 (V2).</title>
        <authorList>
            <consortium name="The Broad Institute Genomics Platform"/>
            <person name="Neafsey D.E."/>
            <person name="Besansky N."/>
            <person name="Howell P."/>
            <person name="Walton C."/>
            <person name="Young S.K."/>
            <person name="Zeng Q."/>
            <person name="Gargeya S."/>
            <person name="Fitzgerald M."/>
            <person name="Haas B."/>
            <person name="Abouelleil A."/>
            <person name="Allen A.W."/>
            <person name="Alvarado L."/>
            <person name="Arachchi H.M."/>
            <person name="Berlin A.M."/>
            <person name="Chapman S.B."/>
            <person name="Gainer-Dewar J."/>
            <person name="Goldberg J."/>
            <person name="Griggs A."/>
            <person name="Gujja S."/>
            <person name="Hansen M."/>
            <person name="Howarth C."/>
            <person name="Imamovic A."/>
            <person name="Ireland A."/>
            <person name="Larimer J."/>
            <person name="McCowan C."/>
            <person name="Murphy C."/>
            <person name="Pearson M."/>
            <person name="Poon T.W."/>
            <person name="Priest M."/>
            <person name="Roberts A."/>
            <person name="Saif S."/>
            <person name="Shea T."/>
            <person name="Sisk P."/>
            <person name="Sykes S."/>
            <person name="Wortman J."/>
            <person name="Nusbaum C."/>
            <person name="Birren B."/>
        </authorList>
    </citation>
    <scope>NUCLEOTIDE SEQUENCE [LARGE SCALE GENOMIC DNA]</scope>
    <source>
        <strain evidence="5">FAR1</strain>
    </source>
</reference>
<dbReference type="CDD" id="cd00190">
    <property type="entry name" value="Tryp_SPc"/>
    <property type="match status" value="1"/>
</dbReference>
<dbReference type="PROSITE" id="PS50240">
    <property type="entry name" value="TRYPSIN_DOM"/>
    <property type="match status" value="1"/>
</dbReference>
<sequence length="216" mass="22894">MKKVSLPVLPKKECIRMLRYAGLGPRFNLREGFMCAGGEADVDMCKGDGGSPLACESESGSFVLAGIVSWGIGCGGDSLPGVHIKPICLPQPTDDFVGRRCISNGWGTVKGVYASIMKKVSLPVLPKKECIRMLRYAGLGPRFNLREGFMCAGGEADVDMCKGDGGSPLACESESGSFVLAGIVSWGIGCGGDSLPGVYVEVSKYLDWINDHLQFS</sequence>
<dbReference type="EMBL" id="AXCN02001763">
    <property type="status" value="NOT_ANNOTATED_CDS"/>
    <property type="molecule type" value="Genomic_DNA"/>
</dbReference>
<proteinExistence type="inferred from homology"/>
<dbReference type="EMBL" id="AXCN02001764">
    <property type="status" value="NOT_ANNOTATED_CDS"/>
    <property type="molecule type" value="Genomic_DNA"/>
</dbReference>
<dbReference type="GO" id="GO:0004252">
    <property type="term" value="F:serine-type endopeptidase activity"/>
    <property type="evidence" value="ECO:0007669"/>
    <property type="project" value="InterPro"/>
</dbReference>
<keyword evidence="1" id="KW-1015">Disulfide bond</keyword>
<name>A0A182PZJ0_9DIPT</name>
<evidence type="ECO:0000256" key="2">
    <source>
        <dbReference type="ARBA" id="ARBA00024195"/>
    </source>
</evidence>
<dbReference type="VEuPathDB" id="VectorBase:AFAF000104"/>
<dbReference type="InterPro" id="IPR009003">
    <property type="entry name" value="Peptidase_S1_PA"/>
</dbReference>
<dbReference type="AlphaFoldDB" id="A0A182PZJ0"/>
<evidence type="ECO:0000313" key="4">
    <source>
        <dbReference type="EnsemblMetazoa" id="AFAF000104-PA"/>
    </source>
</evidence>
<dbReference type="InterPro" id="IPR043504">
    <property type="entry name" value="Peptidase_S1_PA_chymotrypsin"/>
</dbReference>
<dbReference type="Gene3D" id="2.40.10.10">
    <property type="entry name" value="Trypsin-like serine proteases"/>
    <property type="match status" value="3"/>
</dbReference>
<dbReference type="SMART" id="SM00020">
    <property type="entry name" value="Tryp_SPc"/>
    <property type="match status" value="1"/>
</dbReference>
<dbReference type="Proteomes" id="UP000075886">
    <property type="component" value="Unassembled WGS sequence"/>
</dbReference>
<dbReference type="InterPro" id="IPR001254">
    <property type="entry name" value="Trypsin_dom"/>
</dbReference>
<accession>A0A182PZJ0</accession>
<evidence type="ECO:0000259" key="3">
    <source>
        <dbReference type="PROSITE" id="PS50240"/>
    </source>
</evidence>
<dbReference type="FunFam" id="2.40.10.10:FF:000002">
    <property type="entry name" value="Transmembrane protease serine"/>
    <property type="match status" value="1"/>
</dbReference>